<dbReference type="EMBL" id="CP093379">
    <property type="protein sequence ID" value="UNM97248.1"/>
    <property type="molecule type" value="Genomic_DNA"/>
</dbReference>
<protein>
    <submittedName>
        <fullName evidence="1">Uncharacterized protein</fullName>
    </submittedName>
</protein>
<dbReference type="RefSeq" id="WP_242152384.1">
    <property type="nucleotide sequence ID" value="NZ_CP093379.1"/>
</dbReference>
<sequence length="1171" mass="135865">MRQIIYLQKDGKKISVVLASRSFDVNEDVALASWLDSIDKDCNKAIQLSALDDEIVKKSIALYENYSDLTEEKKGVLKMPLWLGIYLSIAERIKVAPKFNNKLELIKKYWEDRFNKITLYNITAKNAIQFIDEVVALMVSRGHLSVPENLTPTGSQKLLEALISIGLFSRQNQQISFRHQALFDYQVGMKLFNAGFRSSKELLLEIGSKEVQTLTNREHLRYALNMLLESGQKEFSACVEAILFNENIRYHLKYLALNVIREIDFLKAPMKKLIEKIILSQEYLQKFLVISCRGNVELITYLINKHKISEWLKGSDDELINISLSLLNSISENDPRLVINELEVFMGKSKEWNQRIYNTLPFNIEDDPDEVFELRKKLINFGCEVGYVDWVVLTKNHPLRTWYFIDLVLTQYKEVFSKLPNRYEIKGIERVTLNDDWTDKDIESIKKLAYIFPQNIIRFLLEYIHEAFSEQEEGSLSSWLYWSVSKYPNTKESIFRGILTLIDESGRSLKNSKDLVDLLAPYLGSSTLINVHVIANLLLYLPIEQSDIVIRWLLSNPNTRLMCGNKYIEPAWILSGKLIAKFSPHCSLKLYSELESKLYHFFLKDFEQIKIELEATRYGRYYNRWGEAQYFLLPTLDKSRVSIKSKELISVLNRKFSSYKKTDFCYLSNGIGGAVVSPLPLGNKLSNKNWRKLILQPDLKFKKHSLTQVDKDTVSEATIETFSRDLQYAVSNEPIRFANFALSLPKNINKGYIKAFFNGLAILDNTRVQEEYKDNWEICSFDLLEKVIHHFYNSGTEYEESIVLLLMNRAKDCSEKMRNILINLAKNSKDPGFNQLNVWDPEKGRSADRADVTELIQTSFNSVRGQAYRGISKVFWDDKVFALEHLYLIDDAINDEHPSIRITTIDLLLPVLNYDEEYAHSKFIELCYKDLRFACRHGAHHFFNQGFEREESRYIDLVLVMLASPYEEVRKEAAKQVYARWFFSDLFQGEVSLVLQGDKVLRSGCASVVSQFLSQDKYHDKIHKIERAYGVLINDSESEIQKKVVGLRNDNYWKKPNSDRLFKLFIDSKAVETCLFELFYYLEESPKKLSEISGLILQLIINITRNISKEKSSRISGSNLFSVLQKIYDEATEDEDSETLNICLDIWDELFKSDTFTTMSIVSKLDNGLLS</sequence>
<dbReference type="SUPFAM" id="SSF48371">
    <property type="entry name" value="ARM repeat"/>
    <property type="match status" value="1"/>
</dbReference>
<name>A0ABY3XBB7_9GAMM</name>
<gene>
    <name evidence="1" type="ORF">MMG00_05185</name>
</gene>
<accession>A0ABY3XBB7</accession>
<evidence type="ECO:0000313" key="1">
    <source>
        <dbReference type="EMBL" id="UNM97248.1"/>
    </source>
</evidence>
<keyword evidence="2" id="KW-1185">Reference proteome</keyword>
<reference evidence="1 2" key="1">
    <citation type="submission" date="2022-03" db="EMBL/GenBank/DDBJ databases">
        <title>Ignatzschineria rhizosphaerae HR5S32.</title>
        <authorList>
            <person name="Sun J.Q."/>
            <person name="Feng J.Y."/>
        </authorList>
    </citation>
    <scope>NUCLEOTIDE SEQUENCE [LARGE SCALE GENOMIC DNA]</scope>
    <source>
        <strain evidence="1 2">HR5S32</strain>
    </source>
</reference>
<evidence type="ECO:0000313" key="2">
    <source>
        <dbReference type="Proteomes" id="UP000829542"/>
    </source>
</evidence>
<proteinExistence type="predicted"/>
<dbReference type="InterPro" id="IPR016024">
    <property type="entry name" value="ARM-type_fold"/>
</dbReference>
<organism evidence="1 2">
    <name type="scientific">Ignatzschineria rhizosphaerae</name>
    <dbReference type="NCBI Taxonomy" id="2923279"/>
    <lineage>
        <taxon>Bacteria</taxon>
        <taxon>Pseudomonadati</taxon>
        <taxon>Pseudomonadota</taxon>
        <taxon>Gammaproteobacteria</taxon>
        <taxon>Cardiobacteriales</taxon>
        <taxon>Ignatzschineriaceae</taxon>
        <taxon>Ignatzschineria</taxon>
    </lineage>
</organism>
<dbReference type="Proteomes" id="UP000829542">
    <property type="component" value="Chromosome"/>
</dbReference>